<dbReference type="SUPFAM" id="SSF49265">
    <property type="entry name" value="Fibronectin type III"/>
    <property type="match status" value="1"/>
</dbReference>
<dbReference type="InterPro" id="IPR003961">
    <property type="entry name" value="FN3_dom"/>
</dbReference>
<organism evidence="9 10">
    <name type="scientific">Candidatus Gottesmanbacteria bacterium GW2011_GWB1_44_11c</name>
    <dbReference type="NCBI Taxonomy" id="1618447"/>
    <lineage>
        <taxon>Bacteria</taxon>
        <taxon>Candidatus Gottesmaniibacteriota</taxon>
    </lineage>
</organism>
<comment type="caution">
    <text evidence="9">The sequence shown here is derived from an EMBL/GenBank/DDBJ whole genome shotgun (WGS) entry which is preliminary data.</text>
</comment>
<dbReference type="EC" id="3.4.21.89" evidence="5"/>
<dbReference type="Pfam" id="PF00932">
    <property type="entry name" value="LTD"/>
    <property type="match status" value="1"/>
</dbReference>
<evidence type="ECO:0000256" key="3">
    <source>
        <dbReference type="ARBA" id="ARBA00022989"/>
    </source>
</evidence>
<dbReference type="InterPro" id="IPR001733">
    <property type="entry name" value="Peptidase_S26B"/>
</dbReference>
<dbReference type="NCBIfam" id="NF047446">
    <property type="entry name" value="barrel_OmpL47"/>
    <property type="match status" value="1"/>
</dbReference>
<dbReference type="InterPro" id="IPR058094">
    <property type="entry name" value="Ig-like_OmpL47-like"/>
</dbReference>
<dbReference type="CDD" id="cd00063">
    <property type="entry name" value="FN3"/>
    <property type="match status" value="1"/>
</dbReference>
<evidence type="ECO:0000256" key="4">
    <source>
        <dbReference type="ARBA" id="ARBA00023136"/>
    </source>
</evidence>
<protein>
    <recommendedName>
        <fullName evidence="5">Signal peptidase I</fullName>
        <ecNumber evidence="5">3.4.21.89</ecNumber>
    </recommendedName>
</protein>
<comment type="subcellular location">
    <subcellularLocation>
        <location evidence="1">Membrane</location>
    </subcellularLocation>
</comment>
<proteinExistence type="predicted"/>
<evidence type="ECO:0000256" key="2">
    <source>
        <dbReference type="ARBA" id="ARBA00022692"/>
    </source>
</evidence>
<dbReference type="GO" id="GO:0016020">
    <property type="term" value="C:membrane"/>
    <property type="evidence" value="ECO:0007669"/>
    <property type="project" value="UniProtKB-SubCell"/>
</dbReference>
<dbReference type="Gene3D" id="2.60.40.10">
    <property type="entry name" value="Immunoglobulins"/>
    <property type="match status" value="1"/>
</dbReference>
<dbReference type="PANTHER" id="PTHR10806:SF6">
    <property type="entry name" value="SIGNAL PEPTIDASE COMPLEX CATALYTIC SUBUNIT SEC11"/>
    <property type="match status" value="1"/>
</dbReference>
<accession>A0A0G1JHQ7</accession>
<dbReference type="InterPro" id="IPR001322">
    <property type="entry name" value="Lamin_tail_dom"/>
</dbReference>
<dbReference type="GO" id="GO:0009003">
    <property type="term" value="F:signal peptidase activity"/>
    <property type="evidence" value="ECO:0007669"/>
    <property type="project" value="UniProtKB-EC"/>
</dbReference>
<dbReference type="Proteomes" id="UP000034617">
    <property type="component" value="Unassembled WGS sequence"/>
</dbReference>
<feature type="domain" description="Fibronectin type-III" evidence="7">
    <location>
        <begin position="742"/>
        <end position="851"/>
    </location>
</feature>
<evidence type="ECO:0000259" key="8">
    <source>
        <dbReference type="PROSITE" id="PS51841"/>
    </source>
</evidence>
<dbReference type="InterPro" id="IPR036116">
    <property type="entry name" value="FN3_sf"/>
</dbReference>
<dbReference type="InterPro" id="IPR019533">
    <property type="entry name" value="Peptidase_S26"/>
</dbReference>
<dbReference type="NCBIfam" id="TIGR02228">
    <property type="entry name" value="sigpep_I_arch"/>
    <property type="match status" value="1"/>
</dbReference>
<dbReference type="SMART" id="SM00060">
    <property type="entry name" value="FN3"/>
    <property type="match status" value="1"/>
</dbReference>
<dbReference type="Gene3D" id="2.10.109.10">
    <property type="entry name" value="Umud Fragment, subunit A"/>
    <property type="match status" value="1"/>
</dbReference>
<keyword evidence="2 6" id="KW-0812">Transmembrane</keyword>
<feature type="transmembrane region" description="Helical" evidence="6">
    <location>
        <begin position="202"/>
        <end position="223"/>
    </location>
</feature>
<dbReference type="InterPro" id="IPR036415">
    <property type="entry name" value="Lamin_tail_dom_sf"/>
</dbReference>
<dbReference type="InterPro" id="IPR036286">
    <property type="entry name" value="LexA/Signal_pep-like_sf"/>
</dbReference>
<gene>
    <name evidence="9" type="ORF">UW22_C0063G0002</name>
</gene>
<dbReference type="PROSITE" id="PS51841">
    <property type="entry name" value="LTD"/>
    <property type="match status" value="1"/>
</dbReference>
<dbReference type="AlphaFoldDB" id="A0A0G1JHQ7"/>
<evidence type="ECO:0000259" key="7">
    <source>
        <dbReference type="PROSITE" id="PS50853"/>
    </source>
</evidence>
<feature type="domain" description="LTD" evidence="8">
    <location>
        <begin position="849"/>
        <end position="1013"/>
    </location>
</feature>
<dbReference type="InterPro" id="IPR013783">
    <property type="entry name" value="Ig-like_fold"/>
</dbReference>
<dbReference type="CDD" id="cd06530">
    <property type="entry name" value="S26_SPase_I"/>
    <property type="match status" value="1"/>
</dbReference>
<dbReference type="Gene3D" id="2.60.40.1260">
    <property type="entry name" value="Lamin Tail domain"/>
    <property type="match status" value="1"/>
</dbReference>
<evidence type="ECO:0000313" key="10">
    <source>
        <dbReference type="Proteomes" id="UP000034617"/>
    </source>
</evidence>
<dbReference type="GO" id="GO:0006465">
    <property type="term" value="P:signal peptide processing"/>
    <property type="evidence" value="ECO:0007669"/>
    <property type="project" value="UniProtKB-UniRule"/>
</dbReference>
<evidence type="ECO:0000256" key="1">
    <source>
        <dbReference type="ARBA" id="ARBA00004370"/>
    </source>
</evidence>
<sequence length="1180" mass="129460">MNCFVPLDKSGTMAKKITSSLRTIGKILEWMVFGMLIILYLIVLSPNLPTKKYVSTYIVQTGSMEPTIHTGSIALIRQINADQIKKGDIIIFTSPKDPNQTILHRVFEVKQKDKNIEFEMKGDNNTAPDNWMIPAVSIKGICFSTIPFLGHPAAFLKTQKGFIILIGIPALFLIILQIKKIREGIDEEVQRRIHKQIKKEKTTDVITGIGILLLASLTGLLSIQAVRALFISKATASGITFSVKDFTPPTTTVFIQGDLDETKNIVGTGGWHGYGWYERYDNVNLRIQTGDPFTHTINYQLLSGDVACPVASDISYVTGLAHDTNIENVVNVRTNGIHTLCYFGTNPPAFSEAVAHKQLLKLDRENPAFVITGASGTYSDGVYYNNSPTVSATVSPADGFSGYTRGRFDLTYADAGHNCTTPVPSGVIPGYPGYNEDNLLPPHLSPTRTLTQTNIPDGNWCFRIWVYDDVQNKSGYQDVSFTVDTSIPTASLSVTGSWTKKVEENIDNGGFESGGTTDWKTAGNVTTIASDTIGTTPITPTGTAMARIGQTSGSSGNYAWENRLMQSIPAGAKSLSLFYNFLTRDYFLDDPGFFIRLNGKDIFHTSAWMADTLVDPFDSVYSTGWTQWYYDLSTITDPFINLSISAGNTGDQDVQSWVYIDQVTTYVVAAPSHAQYSFTGTDTGTGISKFYYNIDSAVDYTLYTTPFKIEDNGPHTLHYYSEDGAGNHSSIYTTKIVTDAQPPTTPADFAVFDMTTSGATLTWTAPGDDGMAGRAASYDLRYSTSPITDENFDEASKSGTLSSPTLSGYTEQAFIEGLNPDTHYFFALKVFDEAPNASDIATTDGITLEDETESDALPGDVVINELMWTGSSQSASDEWVELRNMTDRSINLAGWKLQKFKTLLEDEDMYVFPSDNPTVTTIAPRDYMVISRYSADSSVLKHTGLVAGSGFTLNNTTLRITLVDTTNIPIDAAWDGSEPPEAYYHHDVYYYSMERMEIPGNGFEKIRWYPCIDEASKTEFFDGALSIDYGTPGAKNRSENEPLVYEFLKRATTSAILAATENEVTVAGVMTNEPSVKLTYDEKTHVVSFTATSIQSFISLSWELSYETDASTSSGSEGMPQGVVGKAELDGTNEYKKTTILLGTCSTGGACVYHTGAKNLKLKIILINEDNQETVLEKTL</sequence>
<dbReference type="EMBL" id="LCHM01000063">
    <property type="protein sequence ID" value="KKT34914.1"/>
    <property type="molecule type" value="Genomic_DNA"/>
</dbReference>
<dbReference type="Pfam" id="PF10502">
    <property type="entry name" value="Peptidase_S26"/>
    <property type="match status" value="1"/>
</dbReference>
<evidence type="ECO:0000313" key="9">
    <source>
        <dbReference type="EMBL" id="KKT34914.1"/>
    </source>
</evidence>
<dbReference type="Gene3D" id="3.30.1920.20">
    <property type="match status" value="1"/>
</dbReference>
<dbReference type="SUPFAM" id="SSF74853">
    <property type="entry name" value="Lamin A/C globular tail domain"/>
    <property type="match status" value="1"/>
</dbReference>
<name>A0A0G1JHQ7_9BACT</name>
<dbReference type="GO" id="GO:0004252">
    <property type="term" value="F:serine-type endopeptidase activity"/>
    <property type="evidence" value="ECO:0007669"/>
    <property type="project" value="UniProtKB-UniRule"/>
</dbReference>
<feature type="transmembrane region" description="Helical" evidence="6">
    <location>
        <begin position="27"/>
        <end position="44"/>
    </location>
</feature>
<keyword evidence="4 6" id="KW-0472">Membrane</keyword>
<dbReference type="SUPFAM" id="SSF51306">
    <property type="entry name" value="LexA/Signal peptidase"/>
    <property type="match status" value="1"/>
</dbReference>
<reference evidence="9 10" key="1">
    <citation type="journal article" date="2015" name="Nature">
        <title>rRNA introns, odd ribosomes, and small enigmatic genomes across a large radiation of phyla.</title>
        <authorList>
            <person name="Brown C.T."/>
            <person name="Hug L.A."/>
            <person name="Thomas B.C."/>
            <person name="Sharon I."/>
            <person name="Castelle C.J."/>
            <person name="Singh A."/>
            <person name="Wilkins M.J."/>
            <person name="Williams K.H."/>
            <person name="Banfield J.F."/>
        </authorList>
    </citation>
    <scope>NUCLEOTIDE SEQUENCE [LARGE SCALE GENOMIC DNA]</scope>
</reference>
<evidence type="ECO:0000256" key="5">
    <source>
        <dbReference type="NCBIfam" id="TIGR02228"/>
    </source>
</evidence>
<evidence type="ECO:0000256" key="6">
    <source>
        <dbReference type="SAM" id="Phobius"/>
    </source>
</evidence>
<dbReference type="PANTHER" id="PTHR10806">
    <property type="entry name" value="SIGNAL PEPTIDASE COMPLEX CATALYTIC SUBUNIT SEC11"/>
    <property type="match status" value="1"/>
</dbReference>
<dbReference type="PROSITE" id="PS50853">
    <property type="entry name" value="FN3"/>
    <property type="match status" value="1"/>
</dbReference>
<feature type="transmembrane region" description="Helical" evidence="6">
    <location>
        <begin position="162"/>
        <end position="181"/>
    </location>
</feature>
<keyword evidence="3 6" id="KW-1133">Transmembrane helix</keyword>